<proteinExistence type="predicted"/>
<protein>
    <submittedName>
        <fullName evidence="2">Uncharacterized protein</fullName>
    </submittedName>
</protein>
<feature type="region of interest" description="Disordered" evidence="1">
    <location>
        <begin position="1"/>
        <end position="63"/>
    </location>
</feature>
<name>A0A8D9GLP2_BRACM</name>
<feature type="compositionally biased region" description="Basic and acidic residues" evidence="1">
    <location>
        <begin position="8"/>
        <end position="21"/>
    </location>
</feature>
<evidence type="ECO:0000313" key="2">
    <source>
        <dbReference type="EMBL" id="CAG7883053.1"/>
    </source>
</evidence>
<gene>
    <name evidence="2" type="ORF">BRAPAZ1V2_A03P43960.2</name>
</gene>
<organism evidence="2 3">
    <name type="scientific">Brassica campestris</name>
    <name type="common">Field mustard</name>
    <dbReference type="NCBI Taxonomy" id="3711"/>
    <lineage>
        <taxon>Eukaryota</taxon>
        <taxon>Viridiplantae</taxon>
        <taxon>Streptophyta</taxon>
        <taxon>Embryophyta</taxon>
        <taxon>Tracheophyta</taxon>
        <taxon>Spermatophyta</taxon>
        <taxon>Magnoliopsida</taxon>
        <taxon>eudicotyledons</taxon>
        <taxon>Gunneridae</taxon>
        <taxon>Pentapetalae</taxon>
        <taxon>rosids</taxon>
        <taxon>malvids</taxon>
        <taxon>Brassicales</taxon>
        <taxon>Brassicaceae</taxon>
        <taxon>Brassiceae</taxon>
        <taxon>Brassica</taxon>
    </lineage>
</organism>
<evidence type="ECO:0000313" key="3">
    <source>
        <dbReference type="Proteomes" id="UP000694005"/>
    </source>
</evidence>
<accession>A0A8D9GLP2</accession>
<evidence type="ECO:0000256" key="1">
    <source>
        <dbReference type="SAM" id="MobiDB-lite"/>
    </source>
</evidence>
<dbReference type="EMBL" id="LS974619">
    <property type="protein sequence ID" value="CAG7883053.1"/>
    <property type="molecule type" value="Genomic_DNA"/>
</dbReference>
<reference evidence="2 3" key="1">
    <citation type="submission" date="2021-07" db="EMBL/GenBank/DDBJ databases">
        <authorList>
            <consortium name="Genoscope - CEA"/>
            <person name="William W."/>
        </authorList>
    </citation>
    <scope>NUCLEOTIDE SEQUENCE [LARGE SCALE GENOMIC DNA]</scope>
</reference>
<dbReference type="Gramene" id="A03p43960.2_BraZ1">
    <property type="protein sequence ID" value="A03p43960.2_BraZ1.CDS.1"/>
    <property type="gene ID" value="A03g43960.2_BraZ1"/>
</dbReference>
<sequence>MPSDGAYEETRSHLDLTEKQGTKPNRTQRHQSHMSGSLQNWKESTAASKKVNKPTQNLTSNKIEKGIEKQTVDLTIRYFTSEI</sequence>
<dbReference type="AlphaFoldDB" id="A0A8D9GLP2"/>
<feature type="compositionally biased region" description="Polar residues" evidence="1">
    <location>
        <begin position="33"/>
        <end position="61"/>
    </location>
</feature>
<dbReference type="Proteomes" id="UP000694005">
    <property type="component" value="Chromosome A03"/>
</dbReference>